<keyword evidence="3" id="KW-0963">Cytoplasm</keyword>
<evidence type="ECO:0000256" key="4">
    <source>
        <dbReference type="ARBA" id="ARBA00022679"/>
    </source>
</evidence>
<evidence type="ECO:0000256" key="9">
    <source>
        <dbReference type="ARBA" id="ARBA00022984"/>
    </source>
</evidence>
<keyword evidence="10" id="KW-0012">Acyltransferase</keyword>
<evidence type="ECO:0000256" key="2">
    <source>
        <dbReference type="ARBA" id="ARBA00012457"/>
    </source>
</evidence>
<keyword evidence="4" id="KW-0808">Transferase</keyword>
<keyword evidence="6" id="KW-0479">Metal-binding</keyword>
<dbReference type="GO" id="GO:0016746">
    <property type="term" value="F:acyltransferase activity"/>
    <property type="evidence" value="ECO:0007669"/>
    <property type="project" value="UniProtKB-KW"/>
</dbReference>
<comment type="caution">
    <text evidence="13">The sequence shown here is derived from an EMBL/GenBank/DDBJ whole genome shotgun (WGS) entry which is preliminary data.</text>
</comment>
<dbReference type="SUPFAM" id="SSF51161">
    <property type="entry name" value="Trimeric LpxA-like enzymes"/>
    <property type="match status" value="1"/>
</dbReference>
<evidence type="ECO:0000256" key="3">
    <source>
        <dbReference type="ARBA" id="ARBA00022490"/>
    </source>
</evidence>
<dbReference type="GO" id="GO:0003977">
    <property type="term" value="F:UDP-N-acetylglucosamine diphosphorylase activity"/>
    <property type="evidence" value="ECO:0007669"/>
    <property type="project" value="UniProtKB-EC"/>
</dbReference>
<name>A0AAD4MFA5_9BILA</name>
<dbReference type="Proteomes" id="UP001201812">
    <property type="component" value="Unassembled WGS sequence"/>
</dbReference>
<evidence type="ECO:0000313" key="13">
    <source>
        <dbReference type="EMBL" id="KAI1691046.1"/>
    </source>
</evidence>
<dbReference type="InterPro" id="IPR050065">
    <property type="entry name" value="GlmU-like"/>
</dbReference>
<keyword evidence="7" id="KW-0460">Magnesium</keyword>
<keyword evidence="9" id="KW-0573">Peptidoglycan synthesis</keyword>
<gene>
    <name evidence="13" type="ORF">DdX_22135</name>
</gene>
<keyword evidence="5" id="KW-0548">Nucleotidyltransferase</keyword>
<evidence type="ECO:0000256" key="8">
    <source>
        <dbReference type="ARBA" id="ARBA00022960"/>
    </source>
</evidence>
<dbReference type="PANTHER" id="PTHR43584:SF3">
    <property type="entry name" value="BIFUNCTIONAL PROTEIN GLMU"/>
    <property type="match status" value="1"/>
</dbReference>
<keyword evidence="8" id="KW-0133">Cell shape</keyword>
<accession>A0AAD4MFA5</accession>
<dbReference type="InterPro" id="IPR011004">
    <property type="entry name" value="Trimer_LpxA-like_sf"/>
</dbReference>
<evidence type="ECO:0000256" key="5">
    <source>
        <dbReference type="ARBA" id="ARBA00022695"/>
    </source>
</evidence>
<evidence type="ECO:0000256" key="11">
    <source>
        <dbReference type="ARBA" id="ARBA00023316"/>
    </source>
</evidence>
<evidence type="ECO:0000313" key="14">
    <source>
        <dbReference type="Proteomes" id="UP001201812"/>
    </source>
</evidence>
<comment type="cofactor">
    <cofactor evidence="1">
        <name>Mg(2+)</name>
        <dbReference type="ChEBI" id="CHEBI:18420"/>
    </cofactor>
</comment>
<dbReference type="AlphaFoldDB" id="A0AAD4MFA5"/>
<keyword evidence="14" id="KW-1185">Reference proteome</keyword>
<evidence type="ECO:0000256" key="12">
    <source>
        <dbReference type="ARBA" id="ARBA00048493"/>
    </source>
</evidence>
<dbReference type="GO" id="GO:0071555">
    <property type="term" value="P:cell wall organization"/>
    <property type="evidence" value="ECO:0007669"/>
    <property type="project" value="UniProtKB-KW"/>
</dbReference>
<sequence>MIDVDVILEGKVVLGDGVTIGPFTRLKDVTLGAGTEVRAHCDVEGVISEGAAQLGPFARLRPGTVLADGVHVGNFVETKKVTLGVGSKANHLTYLGDAVIGSKVNIGAGTITCNYDGVNKGDDRCRFGHHPHCAGRQADRGPCAPGNHRWLAAPRQEKLSRGHRRVDELDALPRIEQRAGALLRGHEAYPVFAGHGLDLPTLQAGLQRGLLWVIDGADGGIAGYLLVGRSRAIPCAADGRGSRSCSPWLRTSVAAACAGRGQGAWLSGGGADHVVRCAVECGFLCQRRIQRLGGATVGCWPARGDGRGSRIGIPDAPAGGDATGALVMLLLMIAEVTKRNAPPVREPSCCARRYPALLGPSRDGAGTRCAQTPAPLRLAGPAVLGSLQGGPKSKATAAPSRSTPCVDAFALLLESVLKRAEHRCAARRLAAGGTLLLVTFLCVQRKSDTHEP</sequence>
<dbReference type="EC" id="2.7.7.23" evidence="2"/>
<dbReference type="GO" id="GO:0046872">
    <property type="term" value="F:metal ion binding"/>
    <property type="evidence" value="ECO:0007669"/>
    <property type="project" value="UniProtKB-KW"/>
</dbReference>
<evidence type="ECO:0000256" key="10">
    <source>
        <dbReference type="ARBA" id="ARBA00023315"/>
    </source>
</evidence>
<dbReference type="EMBL" id="JAKKPZ010001011">
    <property type="protein sequence ID" value="KAI1691046.1"/>
    <property type="molecule type" value="Genomic_DNA"/>
</dbReference>
<comment type="catalytic activity">
    <reaction evidence="12">
        <text>N-acetyl-alpha-D-glucosamine 1-phosphate + UTP + H(+) = UDP-N-acetyl-alpha-D-glucosamine + diphosphate</text>
        <dbReference type="Rhea" id="RHEA:13509"/>
        <dbReference type="ChEBI" id="CHEBI:15378"/>
        <dbReference type="ChEBI" id="CHEBI:33019"/>
        <dbReference type="ChEBI" id="CHEBI:46398"/>
        <dbReference type="ChEBI" id="CHEBI:57705"/>
        <dbReference type="ChEBI" id="CHEBI:57776"/>
        <dbReference type="EC" id="2.7.7.23"/>
    </reaction>
</comment>
<dbReference type="PANTHER" id="PTHR43584">
    <property type="entry name" value="NUCLEOTIDYL TRANSFERASE"/>
    <property type="match status" value="1"/>
</dbReference>
<organism evidence="13 14">
    <name type="scientific">Ditylenchus destructor</name>
    <dbReference type="NCBI Taxonomy" id="166010"/>
    <lineage>
        <taxon>Eukaryota</taxon>
        <taxon>Metazoa</taxon>
        <taxon>Ecdysozoa</taxon>
        <taxon>Nematoda</taxon>
        <taxon>Chromadorea</taxon>
        <taxon>Rhabditida</taxon>
        <taxon>Tylenchina</taxon>
        <taxon>Tylenchomorpha</taxon>
        <taxon>Sphaerularioidea</taxon>
        <taxon>Anguinidae</taxon>
        <taxon>Anguininae</taxon>
        <taxon>Ditylenchus</taxon>
    </lineage>
</organism>
<protein>
    <recommendedName>
        <fullName evidence="2">UDP-N-acetylglucosamine diphosphorylase</fullName>
        <ecNumber evidence="2">2.7.7.23</ecNumber>
    </recommendedName>
</protein>
<reference evidence="13" key="1">
    <citation type="submission" date="2022-01" db="EMBL/GenBank/DDBJ databases">
        <title>Genome Sequence Resource for Two Populations of Ditylenchus destructor, the Migratory Endoparasitic Phytonematode.</title>
        <authorList>
            <person name="Zhang H."/>
            <person name="Lin R."/>
            <person name="Xie B."/>
        </authorList>
    </citation>
    <scope>NUCLEOTIDE SEQUENCE</scope>
    <source>
        <strain evidence="13">BazhouSP</strain>
    </source>
</reference>
<dbReference type="GO" id="GO:0008360">
    <property type="term" value="P:regulation of cell shape"/>
    <property type="evidence" value="ECO:0007669"/>
    <property type="project" value="UniProtKB-KW"/>
</dbReference>
<evidence type="ECO:0000256" key="1">
    <source>
        <dbReference type="ARBA" id="ARBA00001946"/>
    </source>
</evidence>
<evidence type="ECO:0000256" key="6">
    <source>
        <dbReference type="ARBA" id="ARBA00022723"/>
    </source>
</evidence>
<keyword evidence="11" id="KW-0961">Cell wall biogenesis/degradation</keyword>
<dbReference type="Gene3D" id="2.160.10.10">
    <property type="entry name" value="Hexapeptide repeat proteins"/>
    <property type="match status" value="1"/>
</dbReference>
<proteinExistence type="predicted"/>
<evidence type="ECO:0000256" key="7">
    <source>
        <dbReference type="ARBA" id="ARBA00022842"/>
    </source>
</evidence>